<organism evidence="3 4">
    <name type="scientific">Aspergillus nanangensis</name>
    <dbReference type="NCBI Taxonomy" id="2582783"/>
    <lineage>
        <taxon>Eukaryota</taxon>
        <taxon>Fungi</taxon>
        <taxon>Dikarya</taxon>
        <taxon>Ascomycota</taxon>
        <taxon>Pezizomycotina</taxon>
        <taxon>Eurotiomycetes</taxon>
        <taxon>Eurotiomycetidae</taxon>
        <taxon>Eurotiales</taxon>
        <taxon>Aspergillaceae</taxon>
        <taxon>Aspergillus</taxon>
        <taxon>Aspergillus subgen. Circumdati</taxon>
    </lineage>
</organism>
<comment type="caution">
    <text evidence="3">The sequence shown here is derived from an EMBL/GenBank/DDBJ whole genome shotgun (WGS) entry which is preliminary data.</text>
</comment>
<gene>
    <name evidence="3" type="ORF">FE257_009180</name>
</gene>
<dbReference type="Proteomes" id="UP001194746">
    <property type="component" value="Unassembled WGS sequence"/>
</dbReference>
<reference evidence="3" key="1">
    <citation type="journal article" date="2019" name="Beilstein J. Org. Chem.">
        <title>Nanangenines: drimane sesquiterpenoids as the dominant metabolite cohort of a novel Australian fungus, Aspergillus nanangensis.</title>
        <authorList>
            <person name="Lacey H.J."/>
            <person name="Gilchrist C.L.M."/>
            <person name="Crombie A."/>
            <person name="Kalaitzis J.A."/>
            <person name="Vuong D."/>
            <person name="Rutledge P.J."/>
            <person name="Turner P."/>
            <person name="Pitt J.I."/>
            <person name="Lacey E."/>
            <person name="Chooi Y.H."/>
            <person name="Piggott A.M."/>
        </authorList>
    </citation>
    <scope>NUCLEOTIDE SEQUENCE</scope>
    <source>
        <strain evidence="3">MST-FP2251</strain>
    </source>
</reference>
<proteinExistence type="predicted"/>
<keyword evidence="2" id="KW-0812">Transmembrane</keyword>
<accession>A0AAD4CKH2</accession>
<reference evidence="3" key="2">
    <citation type="submission" date="2020-02" db="EMBL/GenBank/DDBJ databases">
        <authorList>
            <person name="Gilchrist C.L.M."/>
            <person name="Chooi Y.-H."/>
        </authorList>
    </citation>
    <scope>NUCLEOTIDE SEQUENCE</scope>
    <source>
        <strain evidence="3">MST-FP2251</strain>
    </source>
</reference>
<keyword evidence="2" id="KW-1133">Transmembrane helix</keyword>
<evidence type="ECO:0000313" key="3">
    <source>
        <dbReference type="EMBL" id="KAF9888185.1"/>
    </source>
</evidence>
<feature type="compositionally biased region" description="Polar residues" evidence="1">
    <location>
        <begin position="29"/>
        <end position="38"/>
    </location>
</feature>
<feature type="region of interest" description="Disordered" evidence="1">
    <location>
        <begin position="1"/>
        <end position="42"/>
    </location>
</feature>
<evidence type="ECO:0000256" key="1">
    <source>
        <dbReference type="SAM" id="MobiDB-lite"/>
    </source>
</evidence>
<keyword evidence="4" id="KW-1185">Reference proteome</keyword>
<keyword evidence="2" id="KW-0472">Membrane</keyword>
<dbReference type="EMBL" id="VCAU01000050">
    <property type="protein sequence ID" value="KAF9888185.1"/>
    <property type="molecule type" value="Genomic_DNA"/>
</dbReference>
<protein>
    <submittedName>
        <fullName evidence="3">Uncharacterized protein</fullName>
    </submittedName>
</protein>
<dbReference type="AlphaFoldDB" id="A0AAD4CKH2"/>
<sequence length="129" mass="15006">MPPKSKLTGEEMPMTDYERWSQHIPGSDTPPSHVSTDGSAMESDDSPLFFAYFKRHSHHRPPLPSLSHHPRHSIHVPDVVQGVTFFCALFVVLILIRYFVGSLVERLRQRRREQQDIPEVYVELEDRIM</sequence>
<evidence type="ECO:0000256" key="2">
    <source>
        <dbReference type="SAM" id="Phobius"/>
    </source>
</evidence>
<name>A0AAD4CKH2_ASPNN</name>
<feature type="transmembrane region" description="Helical" evidence="2">
    <location>
        <begin position="79"/>
        <end position="100"/>
    </location>
</feature>
<evidence type="ECO:0000313" key="4">
    <source>
        <dbReference type="Proteomes" id="UP001194746"/>
    </source>
</evidence>